<dbReference type="Gene3D" id="3.40.50.1110">
    <property type="entry name" value="SGNH hydrolase"/>
    <property type="match status" value="1"/>
</dbReference>
<accession>A0A9J6ANF9</accession>
<reference evidence="1 2" key="1">
    <citation type="submission" date="2020-09" db="EMBL/GenBank/DDBJ databases">
        <title>De no assembly of potato wild relative species, Solanum commersonii.</title>
        <authorList>
            <person name="Cho K."/>
        </authorList>
    </citation>
    <scope>NUCLEOTIDE SEQUENCE [LARGE SCALE GENOMIC DNA]</scope>
    <source>
        <strain evidence="1">LZ3.2</strain>
        <tissue evidence="1">Leaf</tissue>
    </source>
</reference>
<organism evidence="1 2">
    <name type="scientific">Solanum commersonii</name>
    <name type="common">Commerson's wild potato</name>
    <name type="synonym">Commerson's nightshade</name>
    <dbReference type="NCBI Taxonomy" id="4109"/>
    <lineage>
        <taxon>Eukaryota</taxon>
        <taxon>Viridiplantae</taxon>
        <taxon>Streptophyta</taxon>
        <taxon>Embryophyta</taxon>
        <taxon>Tracheophyta</taxon>
        <taxon>Spermatophyta</taxon>
        <taxon>Magnoliopsida</taxon>
        <taxon>eudicotyledons</taxon>
        <taxon>Gunneridae</taxon>
        <taxon>Pentapetalae</taxon>
        <taxon>asterids</taxon>
        <taxon>lamiids</taxon>
        <taxon>Solanales</taxon>
        <taxon>Solanaceae</taxon>
        <taxon>Solanoideae</taxon>
        <taxon>Solaneae</taxon>
        <taxon>Solanum</taxon>
    </lineage>
</organism>
<evidence type="ECO:0000313" key="2">
    <source>
        <dbReference type="Proteomes" id="UP000824120"/>
    </source>
</evidence>
<dbReference type="Proteomes" id="UP000824120">
    <property type="component" value="Chromosome 2"/>
</dbReference>
<keyword evidence="2" id="KW-1185">Reference proteome</keyword>
<protein>
    <submittedName>
        <fullName evidence="1">Uncharacterized protein</fullName>
    </submittedName>
</protein>
<dbReference type="AlphaFoldDB" id="A0A9J6ANF9"/>
<dbReference type="EMBL" id="JACXVP010000002">
    <property type="protein sequence ID" value="KAG5626157.1"/>
    <property type="molecule type" value="Genomic_DNA"/>
</dbReference>
<proteinExistence type="predicted"/>
<comment type="caution">
    <text evidence="1">The sequence shown here is derived from an EMBL/GenBank/DDBJ whole genome shotgun (WGS) entry which is preliminary data.</text>
</comment>
<sequence length="96" mass="10359">MELDVPGLVACPKEGLSDPINYVSRSTLARESGLPLLNPFKYRSANFRHGVNFAVAGATALSNEIMADKRFLINLPIVHKVCNLIGCLPIAPLAIN</sequence>
<evidence type="ECO:0000313" key="1">
    <source>
        <dbReference type="EMBL" id="KAG5626157.1"/>
    </source>
</evidence>
<gene>
    <name evidence="1" type="ORF">H5410_011375</name>
</gene>
<name>A0A9J6ANF9_SOLCO</name>
<dbReference type="OrthoDB" id="1600564at2759"/>
<dbReference type="InterPro" id="IPR036514">
    <property type="entry name" value="SGNH_hydro_sf"/>
</dbReference>